<feature type="transmembrane region" description="Helical" evidence="6">
    <location>
        <begin position="119"/>
        <end position="140"/>
    </location>
</feature>
<feature type="transmembrane region" description="Helical" evidence="6">
    <location>
        <begin position="199"/>
        <end position="218"/>
    </location>
</feature>
<comment type="caution">
    <text evidence="7">The sequence shown here is derived from an EMBL/GenBank/DDBJ whole genome shotgun (WGS) entry which is preliminary data.</text>
</comment>
<dbReference type="GO" id="GO:0005886">
    <property type="term" value="C:plasma membrane"/>
    <property type="evidence" value="ECO:0007669"/>
    <property type="project" value="UniProtKB-SubCell"/>
</dbReference>
<dbReference type="InterPro" id="IPR001851">
    <property type="entry name" value="ABC_transp_permease"/>
</dbReference>
<reference evidence="9 10" key="1">
    <citation type="submission" date="2018-06" db="EMBL/GenBank/DDBJ databases">
        <title>Extensive metabolic versatility and redundancy in microbially diverse, dynamic hydrothermal sediments.</title>
        <authorList>
            <person name="Dombrowski N."/>
            <person name="Teske A."/>
            <person name="Baker B.J."/>
        </authorList>
    </citation>
    <scope>NUCLEOTIDE SEQUENCE [LARGE SCALE GENOMIC DNA]</scope>
    <source>
        <strain evidence="8">B34_G17</strain>
        <strain evidence="7">B66_G16</strain>
    </source>
</reference>
<dbReference type="CDD" id="cd06580">
    <property type="entry name" value="TM_PBP1_transp_TpRbsC_like"/>
    <property type="match status" value="1"/>
</dbReference>
<feature type="transmembrane region" description="Helical" evidence="6">
    <location>
        <begin position="247"/>
        <end position="270"/>
    </location>
</feature>
<evidence type="ECO:0000313" key="9">
    <source>
        <dbReference type="Proteomes" id="UP000272051"/>
    </source>
</evidence>
<dbReference type="Proteomes" id="UP000278475">
    <property type="component" value="Unassembled WGS sequence"/>
</dbReference>
<evidence type="ECO:0000256" key="4">
    <source>
        <dbReference type="ARBA" id="ARBA00022989"/>
    </source>
</evidence>
<dbReference type="EMBL" id="QMQX01000021">
    <property type="protein sequence ID" value="RLE53109.1"/>
    <property type="molecule type" value="Genomic_DNA"/>
</dbReference>
<keyword evidence="3 6" id="KW-0812">Transmembrane</keyword>
<evidence type="ECO:0000313" key="8">
    <source>
        <dbReference type="EMBL" id="RLE53109.1"/>
    </source>
</evidence>
<keyword evidence="2" id="KW-1003">Cell membrane</keyword>
<feature type="transmembrane region" description="Helical" evidence="6">
    <location>
        <begin position="300"/>
        <end position="319"/>
    </location>
</feature>
<evidence type="ECO:0000256" key="2">
    <source>
        <dbReference type="ARBA" id="ARBA00022475"/>
    </source>
</evidence>
<dbReference type="GO" id="GO:0022857">
    <property type="term" value="F:transmembrane transporter activity"/>
    <property type="evidence" value="ECO:0007669"/>
    <property type="project" value="InterPro"/>
</dbReference>
<dbReference type="AlphaFoldDB" id="A0A497ERZ8"/>
<evidence type="ECO:0000313" key="7">
    <source>
        <dbReference type="EMBL" id="RLE49979.1"/>
    </source>
</evidence>
<feature type="transmembrane region" description="Helical" evidence="6">
    <location>
        <begin position="276"/>
        <end position="295"/>
    </location>
</feature>
<evidence type="ECO:0000256" key="5">
    <source>
        <dbReference type="ARBA" id="ARBA00023136"/>
    </source>
</evidence>
<feature type="transmembrane region" description="Helical" evidence="6">
    <location>
        <begin position="325"/>
        <end position="348"/>
    </location>
</feature>
<evidence type="ECO:0000256" key="6">
    <source>
        <dbReference type="SAM" id="Phobius"/>
    </source>
</evidence>
<evidence type="ECO:0000256" key="1">
    <source>
        <dbReference type="ARBA" id="ARBA00004651"/>
    </source>
</evidence>
<feature type="transmembrane region" description="Helical" evidence="6">
    <location>
        <begin position="149"/>
        <end position="168"/>
    </location>
</feature>
<keyword evidence="5 6" id="KW-0472">Membrane</keyword>
<evidence type="ECO:0000313" key="10">
    <source>
        <dbReference type="Proteomes" id="UP000278475"/>
    </source>
</evidence>
<protein>
    <submittedName>
        <fullName evidence="7">ABC transporter permease</fullName>
    </submittedName>
</protein>
<accession>A0A497ERZ8</accession>
<feature type="transmembrane region" description="Helical" evidence="6">
    <location>
        <begin position="94"/>
        <end position="113"/>
    </location>
</feature>
<dbReference type="Proteomes" id="UP000272051">
    <property type="component" value="Unassembled WGS sequence"/>
</dbReference>
<proteinExistence type="predicted"/>
<feature type="transmembrane region" description="Helical" evidence="6">
    <location>
        <begin position="61"/>
        <end position="82"/>
    </location>
</feature>
<sequence>MILIKLEKRQEASAKSNAIILVLSVLLALAIASLIFAAQGVDPISSYKEIFLSAFASSRGLAFTITKAIPLALCGIGLTLVFKANIWNIGAEGQLLLGSITATWLALFALRGYPSLVLIPLMFILGFMAGAAWAFIPAILKAKLNVNEIIVTLMLNYVAFKLVEYLIYGPWRGAREWGFPITEEFPKSAWLPQIPGTQIHYPTLALALVSAALVYLLMSRTKIGFEAKVYGLNPDAARYAGINHLKVILITMLISGGLAGLAGVGEVAGIHHRLRYPWSISCGYGYAAIIVAWLARLNPLAAIPVSIFLGGLFVGGYSIQTSLNLPFSVVNMFNGLILSTLVASEILFQYRIKLVKS</sequence>
<evidence type="ECO:0000256" key="3">
    <source>
        <dbReference type="ARBA" id="ARBA00022692"/>
    </source>
</evidence>
<dbReference type="PANTHER" id="PTHR47089">
    <property type="entry name" value="ABC TRANSPORTER, PERMEASE PROTEIN"/>
    <property type="match status" value="1"/>
</dbReference>
<organism evidence="7 10">
    <name type="scientific">Thermoproteota archaeon</name>
    <dbReference type="NCBI Taxonomy" id="2056631"/>
    <lineage>
        <taxon>Archaea</taxon>
        <taxon>Thermoproteota</taxon>
    </lineage>
</organism>
<dbReference type="Pfam" id="PF02653">
    <property type="entry name" value="BPD_transp_2"/>
    <property type="match status" value="1"/>
</dbReference>
<keyword evidence="4 6" id="KW-1133">Transmembrane helix</keyword>
<name>A0A497ERZ8_9CREN</name>
<dbReference type="EMBL" id="QMQV01000016">
    <property type="protein sequence ID" value="RLE49979.1"/>
    <property type="molecule type" value="Genomic_DNA"/>
</dbReference>
<dbReference type="PANTHER" id="PTHR47089:SF1">
    <property type="entry name" value="GUANOSINE ABC TRANSPORTER PERMEASE PROTEIN NUPP"/>
    <property type="match status" value="1"/>
</dbReference>
<comment type="subcellular location">
    <subcellularLocation>
        <location evidence="1">Cell membrane</location>
        <topology evidence="1">Multi-pass membrane protein</topology>
    </subcellularLocation>
</comment>
<gene>
    <name evidence="7" type="ORF">DRJ31_02905</name>
    <name evidence="8" type="ORF">DRJ33_01905</name>
</gene>